<protein>
    <recommendedName>
        <fullName evidence="4">PH domain-containing protein</fullName>
    </recommendedName>
</protein>
<comment type="caution">
    <text evidence="2">The sequence shown here is derived from an EMBL/GenBank/DDBJ whole genome shotgun (WGS) entry which is preliminary data.</text>
</comment>
<feature type="transmembrane region" description="Helical" evidence="1">
    <location>
        <begin position="53"/>
        <end position="72"/>
    </location>
</feature>
<keyword evidence="1" id="KW-0812">Transmembrane</keyword>
<evidence type="ECO:0000256" key="1">
    <source>
        <dbReference type="SAM" id="Phobius"/>
    </source>
</evidence>
<keyword evidence="1" id="KW-1133">Transmembrane helix</keyword>
<organism evidence="2 3">
    <name type="scientific">Erwinia aeris</name>
    <dbReference type="NCBI Taxonomy" id="3239803"/>
    <lineage>
        <taxon>Bacteria</taxon>
        <taxon>Pseudomonadati</taxon>
        <taxon>Pseudomonadota</taxon>
        <taxon>Gammaproteobacteria</taxon>
        <taxon>Enterobacterales</taxon>
        <taxon>Erwiniaceae</taxon>
        <taxon>Erwinia</taxon>
    </lineage>
</organism>
<keyword evidence="3" id="KW-1185">Reference proteome</keyword>
<dbReference type="RefSeq" id="WP_253455971.1">
    <property type="nucleotide sequence ID" value="NZ_JBGFFX010000003.1"/>
</dbReference>
<sequence length="151" mass="17644">MNTRYTLHRLSLLDQWRFDRFRLLFCIAVVLIFSAVIYWVLPLFGHGNVQNGFVGMLCGLSVNFWLTCIGRLRIDSVDYVDKLAVILERYKYKKNGLGYYDIPAHRYMKFKSQRIYLNRKNETLVITGPYNILKKVIKQLNAGAPSEDATK</sequence>
<feature type="transmembrane region" description="Helical" evidence="1">
    <location>
        <begin position="21"/>
        <end position="41"/>
    </location>
</feature>
<evidence type="ECO:0000313" key="2">
    <source>
        <dbReference type="EMBL" id="MEY8770138.1"/>
    </source>
</evidence>
<name>A0ABV4E5F0_9GAMM</name>
<reference evidence="2 3" key="1">
    <citation type="submission" date="2024-07" db="EMBL/GenBank/DDBJ databases">
        <authorList>
            <person name="Hebao G."/>
        </authorList>
    </citation>
    <scope>NUCLEOTIDE SEQUENCE [LARGE SCALE GENOMIC DNA]</scope>
    <source>
        <strain evidence="2 3">ACCC 02193</strain>
    </source>
</reference>
<dbReference type="EMBL" id="JBGFFX010000003">
    <property type="protein sequence ID" value="MEY8770138.1"/>
    <property type="molecule type" value="Genomic_DNA"/>
</dbReference>
<evidence type="ECO:0000313" key="3">
    <source>
        <dbReference type="Proteomes" id="UP001565243"/>
    </source>
</evidence>
<dbReference type="Proteomes" id="UP001565243">
    <property type="component" value="Unassembled WGS sequence"/>
</dbReference>
<gene>
    <name evidence="2" type="ORF">AB6T85_06795</name>
</gene>
<keyword evidence="1" id="KW-0472">Membrane</keyword>
<accession>A0ABV4E5F0</accession>
<evidence type="ECO:0008006" key="4">
    <source>
        <dbReference type="Google" id="ProtNLM"/>
    </source>
</evidence>
<proteinExistence type="predicted"/>